<dbReference type="EMBL" id="BOOB01000019">
    <property type="protein sequence ID" value="GIH32940.1"/>
    <property type="molecule type" value="Genomic_DNA"/>
</dbReference>
<feature type="transmembrane region" description="Helical" evidence="1">
    <location>
        <begin position="211"/>
        <end position="234"/>
    </location>
</feature>
<dbReference type="Proteomes" id="UP000651728">
    <property type="component" value="Unassembled WGS sequence"/>
</dbReference>
<gene>
    <name evidence="2" type="ORF">Mam01_31040</name>
</gene>
<feature type="transmembrane region" description="Helical" evidence="1">
    <location>
        <begin position="347"/>
        <end position="365"/>
    </location>
</feature>
<accession>A0ABQ4FDU5</accession>
<feature type="transmembrane region" description="Helical" evidence="1">
    <location>
        <begin position="79"/>
        <end position="98"/>
    </location>
</feature>
<feature type="transmembrane region" description="Helical" evidence="1">
    <location>
        <begin position="314"/>
        <end position="335"/>
    </location>
</feature>
<dbReference type="Pfam" id="PF13367">
    <property type="entry name" value="PrsW-protease"/>
    <property type="match status" value="1"/>
</dbReference>
<organism evidence="2 3">
    <name type="scientific">Microbispora amethystogenes</name>
    <dbReference type="NCBI Taxonomy" id="1427754"/>
    <lineage>
        <taxon>Bacteria</taxon>
        <taxon>Bacillati</taxon>
        <taxon>Actinomycetota</taxon>
        <taxon>Actinomycetes</taxon>
        <taxon>Streptosporangiales</taxon>
        <taxon>Streptosporangiaceae</taxon>
        <taxon>Microbispora</taxon>
    </lineage>
</organism>
<evidence type="ECO:0008006" key="4">
    <source>
        <dbReference type="Google" id="ProtNLM"/>
    </source>
</evidence>
<evidence type="ECO:0000256" key="1">
    <source>
        <dbReference type="SAM" id="Phobius"/>
    </source>
</evidence>
<proteinExistence type="predicted"/>
<evidence type="ECO:0000313" key="3">
    <source>
        <dbReference type="Proteomes" id="UP000651728"/>
    </source>
</evidence>
<dbReference type="PANTHER" id="PTHR36844">
    <property type="entry name" value="PROTEASE PRSW"/>
    <property type="match status" value="1"/>
</dbReference>
<feature type="transmembrane region" description="Helical" evidence="1">
    <location>
        <begin position="246"/>
        <end position="265"/>
    </location>
</feature>
<keyword evidence="3" id="KW-1185">Reference proteome</keyword>
<keyword evidence="1" id="KW-0472">Membrane</keyword>
<reference evidence="2 3" key="1">
    <citation type="submission" date="2021-01" db="EMBL/GenBank/DDBJ databases">
        <title>Whole genome shotgun sequence of Microbispora amethystogenes NBRC 101907.</title>
        <authorList>
            <person name="Komaki H."/>
            <person name="Tamura T."/>
        </authorList>
    </citation>
    <scope>NUCLEOTIDE SEQUENCE [LARGE SCALE GENOMIC DNA]</scope>
    <source>
        <strain evidence="2 3">NBRC 101907</strain>
    </source>
</reference>
<evidence type="ECO:0000313" key="2">
    <source>
        <dbReference type="EMBL" id="GIH32940.1"/>
    </source>
</evidence>
<keyword evidence="1" id="KW-0812">Transmembrane</keyword>
<feature type="transmembrane region" description="Helical" evidence="1">
    <location>
        <begin position="110"/>
        <end position="131"/>
    </location>
</feature>
<dbReference type="PANTHER" id="PTHR36844:SF1">
    <property type="entry name" value="PROTEASE PRSW"/>
    <property type="match status" value="1"/>
</dbReference>
<feature type="transmembrane region" description="Helical" evidence="1">
    <location>
        <begin position="285"/>
        <end position="307"/>
    </location>
</feature>
<sequence length="487" mass="53172">MSVLVSICGFLLGSLVLGVAVELAAREVEGRLDQVPWLILRLARRRLHPEIRDEVFDDEWAPELHFILQSSGGLPLTRFVRGARFAFGLLIGASLIGAAKKPGGKRRGSLAVLVIAGSGICALASLSFDLLTGEPQHFLIAFVLAVAPVPVFLAAVLLLNRFSPEPRVNLVIAFTWGAGTAALLAGLLNSLNFRYLPDLLGESAADARDLMAMVGAPPVEETLKGLVLVGLLWFRRKDLYNLSNGIVYASMVGLGFAMSENVSYYESALQENGAQRLVATVVLRAVLSPFAHPLFTSLIGIAVVYAARRRRAAGMVVVVVVGCGWIGATVLHSLWNGFARLLGVEGLVIAYVILMLLFVAELALVRWERRRIVGLLYTNLPGYERKGLINEADIFMLTSLRRRRHARAWAREHGGRAAAKAMSDYQLSSTRLGLLHDQVARGAIDDDHFRAMEPALSQEMADARRLFPSPRSAWFGPSDRRPEPRLG</sequence>
<name>A0ABQ4FDU5_9ACTN</name>
<keyword evidence="1" id="KW-1133">Transmembrane helix</keyword>
<dbReference type="InterPro" id="IPR026898">
    <property type="entry name" value="PrsW"/>
</dbReference>
<comment type="caution">
    <text evidence="2">The sequence shown here is derived from an EMBL/GenBank/DDBJ whole genome shotgun (WGS) entry which is preliminary data.</text>
</comment>
<feature type="transmembrane region" description="Helical" evidence="1">
    <location>
        <begin position="171"/>
        <end position="191"/>
    </location>
</feature>
<dbReference type="RefSeq" id="WP_204285999.1">
    <property type="nucleotide sequence ID" value="NZ_BAABEJ010000011.1"/>
</dbReference>
<protein>
    <recommendedName>
        <fullName evidence="4">PrsW family intramembrane metalloprotease</fullName>
    </recommendedName>
</protein>
<feature type="transmembrane region" description="Helical" evidence="1">
    <location>
        <begin position="137"/>
        <end position="159"/>
    </location>
</feature>